<accession>A0A6P8ZR47</accession>
<dbReference type="GO" id="GO:0005730">
    <property type="term" value="C:nucleolus"/>
    <property type="evidence" value="ECO:0007669"/>
    <property type="project" value="TreeGrafter"/>
</dbReference>
<feature type="compositionally biased region" description="Polar residues" evidence="3">
    <location>
        <begin position="780"/>
        <end position="794"/>
    </location>
</feature>
<dbReference type="PANTHER" id="PTHR14490">
    <property type="entry name" value="ZINC FINGER, ZZ TYPE"/>
    <property type="match status" value="1"/>
</dbReference>
<evidence type="ECO:0000259" key="4">
    <source>
        <dbReference type="Pfam" id="PF12936"/>
    </source>
</evidence>
<feature type="region of interest" description="Disordered" evidence="3">
    <location>
        <begin position="105"/>
        <end position="210"/>
    </location>
</feature>
<dbReference type="InterPro" id="IPR024626">
    <property type="entry name" value="Kri1-like_C"/>
</dbReference>
<feature type="domain" description="Kri1-like C-terminal" evidence="4">
    <location>
        <begin position="507"/>
        <end position="595"/>
    </location>
</feature>
<gene>
    <name evidence="6" type="primary">LOC117648557</name>
</gene>
<feature type="region of interest" description="Disordered" evidence="3">
    <location>
        <begin position="1"/>
        <end position="20"/>
    </location>
</feature>
<dbReference type="InterPro" id="IPR018034">
    <property type="entry name" value="Kri1"/>
</dbReference>
<feature type="compositionally biased region" description="Polar residues" evidence="3">
    <location>
        <begin position="719"/>
        <end position="737"/>
    </location>
</feature>
<feature type="region of interest" description="Disordered" evidence="3">
    <location>
        <begin position="298"/>
        <end position="325"/>
    </location>
</feature>
<dbReference type="GeneID" id="117648557"/>
<evidence type="ECO:0000256" key="3">
    <source>
        <dbReference type="SAM" id="MobiDB-lite"/>
    </source>
</evidence>
<dbReference type="GO" id="GO:0000447">
    <property type="term" value="P:endonucleolytic cleavage in ITS1 to separate SSU-rRNA from 5.8S rRNA and LSU-rRNA from tricistronic rRNA transcript (SSU-rRNA, 5.8S rRNA, LSU-rRNA)"/>
    <property type="evidence" value="ECO:0007669"/>
    <property type="project" value="TreeGrafter"/>
</dbReference>
<protein>
    <recommendedName>
        <fullName evidence="2">Protein KRI1 homolog</fullName>
    </recommendedName>
</protein>
<feature type="compositionally biased region" description="Basic residues" evidence="3">
    <location>
        <begin position="615"/>
        <end position="626"/>
    </location>
</feature>
<evidence type="ECO:0000256" key="2">
    <source>
        <dbReference type="ARBA" id="ARBA00017294"/>
    </source>
</evidence>
<dbReference type="GO" id="GO:0030686">
    <property type="term" value="C:90S preribosome"/>
    <property type="evidence" value="ECO:0007669"/>
    <property type="project" value="TreeGrafter"/>
</dbReference>
<feature type="region of interest" description="Disordered" evidence="3">
    <location>
        <begin position="43"/>
        <end position="76"/>
    </location>
</feature>
<dbReference type="InParanoid" id="A0A6P8ZR47"/>
<feature type="region of interest" description="Disordered" evidence="3">
    <location>
        <begin position="394"/>
        <end position="450"/>
    </location>
</feature>
<dbReference type="PANTHER" id="PTHR14490:SF5">
    <property type="entry name" value="PROTEIN KRI1 HOMOLOG"/>
    <property type="match status" value="1"/>
</dbReference>
<feature type="compositionally biased region" description="Acidic residues" evidence="3">
    <location>
        <begin position="54"/>
        <end position="71"/>
    </location>
</feature>
<dbReference type="KEGG" id="tpal:117648557"/>
<evidence type="ECO:0000313" key="5">
    <source>
        <dbReference type="Proteomes" id="UP000515158"/>
    </source>
</evidence>
<dbReference type="AlphaFoldDB" id="A0A6P8ZR47"/>
<dbReference type="Pfam" id="PF05178">
    <property type="entry name" value="Kri1"/>
    <property type="match status" value="1"/>
</dbReference>
<feature type="compositionally biased region" description="Basic and acidic residues" evidence="3">
    <location>
        <begin position="164"/>
        <end position="178"/>
    </location>
</feature>
<dbReference type="FunCoup" id="A0A6P8ZR47">
    <property type="interactions" value="551"/>
</dbReference>
<feature type="compositionally biased region" description="Basic and acidic residues" evidence="3">
    <location>
        <begin position="188"/>
        <end position="204"/>
    </location>
</feature>
<dbReference type="Pfam" id="PF12936">
    <property type="entry name" value="Kri1_C"/>
    <property type="match status" value="1"/>
</dbReference>
<feature type="compositionally biased region" description="Acidic residues" evidence="3">
    <location>
        <begin position="410"/>
        <end position="421"/>
    </location>
</feature>
<name>A0A6P8ZR47_THRPL</name>
<feature type="compositionally biased region" description="Low complexity" evidence="3">
    <location>
        <begin position="422"/>
        <end position="435"/>
    </location>
</feature>
<feature type="compositionally biased region" description="Basic and acidic residues" evidence="3">
    <location>
        <begin position="307"/>
        <end position="325"/>
    </location>
</feature>
<dbReference type="Proteomes" id="UP000515158">
    <property type="component" value="Unplaced"/>
</dbReference>
<feature type="region of interest" description="Disordered" evidence="3">
    <location>
        <begin position="602"/>
        <end position="864"/>
    </location>
</feature>
<evidence type="ECO:0000256" key="1">
    <source>
        <dbReference type="ARBA" id="ARBA00007473"/>
    </source>
</evidence>
<keyword evidence="5" id="KW-1185">Reference proteome</keyword>
<proteinExistence type="inferred from homology"/>
<feature type="compositionally biased region" description="Basic and acidic residues" evidence="3">
    <location>
        <begin position="120"/>
        <end position="142"/>
    </location>
</feature>
<feature type="compositionally biased region" description="Basic and acidic residues" evidence="3">
    <location>
        <begin position="602"/>
        <end position="614"/>
    </location>
</feature>
<dbReference type="RefSeq" id="XP_034246974.1">
    <property type="nucleotide sequence ID" value="XM_034391083.1"/>
</dbReference>
<dbReference type="OrthoDB" id="10252032at2759"/>
<organism evidence="6">
    <name type="scientific">Thrips palmi</name>
    <name type="common">Melon thrips</name>
    <dbReference type="NCBI Taxonomy" id="161013"/>
    <lineage>
        <taxon>Eukaryota</taxon>
        <taxon>Metazoa</taxon>
        <taxon>Ecdysozoa</taxon>
        <taxon>Arthropoda</taxon>
        <taxon>Hexapoda</taxon>
        <taxon>Insecta</taxon>
        <taxon>Pterygota</taxon>
        <taxon>Neoptera</taxon>
        <taxon>Paraneoptera</taxon>
        <taxon>Thysanoptera</taxon>
        <taxon>Terebrantia</taxon>
        <taxon>Thripoidea</taxon>
        <taxon>Thripidae</taxon>
        <taxon>Thrips</taxon>
    </lineage>
</organism>
<comment type="similarity">
    <text evidence="1">Belongs to the KRI1 family.</text>
</comment>
<evidence type="ECO:0000313" key="6">
    <source>
        <dbReference type="RefSeq" id="XP_034246974.1"/>
    </source>
</evidence>
<reference evidence="6" key="1">
    <citation type="submission" date="2025-08" db="UniProtKB">
        <authorList>
            <consortium name="RefSeq"/>
        </authorList>
    </citation>
    <scope>IDENTIFICATION</scope>
    <source>
        <tissue evidence="6">Total insect</tissue>
    </source>
</reference>
<sequence length="864" mass="99863">MSKKLNLFDDNSDDDGEEASLSINKGYAKRYEEWREAEVKRTLENKLASGHYDDADESSSEEGEPDPDPEELNQVLSKDFFELISGLKSKDPKIYNPNVEFFKKEKEAQSSSAGKATKKQPKEKPLYLRDYERKIITERQGELSDESDTDIKEDPRSQSPTYVEEQRQLKESFKKALNDDDESGDEGGLLKKKEKTKAEQKKEEEDYIEWLKGNKASLPDKETEESLKGLKNIWNDPNLDEGEKFLRDYVLNKRYLEADDEPVDDGNVTDDDYQDKYMDSFEHKYNFRYEEPDREFLKRYPRTMEQSVRHRDTKRKEKRDALKKRKEEEKLVKREELKLLKSLKRKEIMQKIEHIKQITGNDELGLDADELEEEFDPEAHDRKMKELFNDDYYKDEDAAEDEEGLHLPPLEEELLDDEDVPDGNWDNWDTTENNDASAASQGEGYVPHCEDPDFNMDCDYDPATAATAKAQKESKRMSAREKRKLKRQSRFGRLVHKEKPVFDPKDKTFQQYVDEYYGMDYEDLIGDMPCRFKYKSVFPNSYGLTIDEILAADDKELNQWVSIKKAYTIRPESTERYEAKVYAEKARNEELKRKILPSLYKHETEHVNENDEKDKKKKKKKKHNKDKSKNADGTLVEDAIETDDQTTLQAEGSSKKKKKKQQPMTDKDESTVGALAGDANETVDLHPFTSQAQDSGKKKKKKQQLITGEDGSTVGDQAGDTNKTVDLHPFTSQAQEIKSSKKKKKKHQLITNEEGSTGVALEGDTSISKKKKKKEFNKIETATAQGVNNETTSNKMKRKHSDSGVQHQNGVKKAKTSFSQRGGGGKKNWKGNAKQEQNISDSRLKAYGLNPRRFKNFQKYGPEK</sequence>